<reference evidence="10" key="1">
    <citation type="journal article" date="2023" name="Mol. Biol. Evol.">
        <title>Third-Generation Sequencing Reveals the Adaptive Role of the Epigenome in Three Deep-Sea Polychaetes.</title>
        <authorList>
            <person name="Perez M."/>
            <person name="Aroh O."/>
            <person name="Sun Y."/>
            <person name="Lan Y."/>
            <person name="Juniper S.K."/>
            <person name="Young C.R."/>
            <person name="Angers B."/>
            <person name="Qian P.Y."/>
        </authorList>
    </citation>
    <scope>NUCLEOTIDE SEQUENCE</scope>
    <source>
        <strain evidence="10">P08H-3</strain>
    </source>
</reference>
<dbReference type="Gene3D" id="2.70.98.10">
    <property type="match status" value="2"/>
</dbReference>
<dbReference type="InterPro" id="IPR011013">
    <property type="entry name" value="Gal_mutarotase_sf_dom"/>
</dbReference>
<dbReference type="InterPro" id="IPR047215">
    <property type="entry name" value="Galactose_mutarotase-like"/>
</dbReference>
<evidence type="ECO:0000256" key="4">
    <source>
        <dbReference type="ARBA" id="ARBA00021023"/>
    </source>
</evidence>
<dbReference type="InterPro" id="IPR014718">
    <property type="entry name" value="GH-type_carb-bd"/>
</dbReference>
<gene>
    <name evidence="10" type="ORF">LSH36_278g02060</name>
</gene>
<organism evidence="10 11">
    <name type="scientific">Paralvinella palmiformis</name>
    <dbReference type="NCBI Taxonomy" id="53620"/>
    <lineage>
        <taxon>Eukaryota</taxon>
        <taxon>Metazoa</taxon>
        <taxon>Spiralia</taxon>
        <taxon>Lophotrochozoa</taxon>
        <taxon>Annelida</taxon>
        <taxon>Polychaeta</taxon>
        <taxon>Sedentaria</taxon>
        <taxon>Canalipalpata</taxon>
        <taxon>Terebellida</taxon>
        <taxon>Terebelliformia</taxon>
        <taxon>Alvinellidae</taxon>
        <taxon>Paralvinella</taxon>
    </lineage>
</organism>
<evidence type="ECO:0000256" key="8">
    <source>
        <dbReference type="ARBA" id="ARBA00045743"/>
    </source>
</evidence>
<evidence type="ECO:0000256" key="5">
    <source>
        <dbReference type="ARBA" id="ARBA00023235"/>
    </source>
</evidence>
<proteinExistence type="inferred from homology"/>
<sequence>MGLDKCEQCYEHQALNRNVFNYVKWKHRAEKSRQYLIMATIFMVASLSGVLLFVLLISGVIRVPQTDNSTSKVSIIKEEFGITREGVKIDRYTLRSIANASIEIQVLTLGCTITSIKVPDDKGQVDDIILGFDDLIGYERTDNPYLGAVLGRVANRINKGTFKLNNQIYHLPINDGDNHLNGGHSGWNKAVWNATVVEDQLTFSYISDDGDENFPGEIHANVTFRLTKEDELIIRFTAEIREKMSPINMAIQPFFNLAGEGSDSIYNHEVTIFADYYLPTKLDLLPTEIYTDQPAIHFYTANSLDIKHGKSGHDYGKHSGFSMVPQNYPDAINHDTFPDSVLYPGSTYIHTSWYKFTTAD</sequence>
<keyword evidence="9" id="KW-1133">Transmembrane helix</keyword>
<dbReference type="EMBL" id="JAODUP010000278">
    <property type="protein sequence ID" value="KAK2154044.1"/>
    <property type="molecule type" value="Genomic_DNA"/>
</dbReference>
<dbReference type="AlphaFoldDB" id="A0AAD9N4J5"/>
<comment type="caution">
    <text evidence="10">The sequence shown here is derived from an EMBL/GenBank/DDBJ whole genome shotgun (WGS) entry which is preliminary data.</text>
</comment>
<comment type="pathway">
    <text evidence="2">Carbohydrate metabolism; galactose metabolism.</text>
</comment>
<evidence type="ECO:0000313" key="10">
    <source>
        <dbReference type="EMBL" id="KAK2154044.1"/>
    </source>
</evidence>
<keyword evidence="5" id="KW-0413">Isomerase</keyword>
<comment type="catalytic activity">
    <reaction evidence="1">
        <text>alpha-D-galactose = beta-D-galactose</text>
        <dbReference type="Rhea" id="RHEA:28675"/>
        <dbReference type="ChEBI" id="CHEBI:27667"/>
        <dbReference type="ChEBI" id="CHEBI:28061"/>
        <dbReference type="EC" id="5.1.3.3"/>
    </reaction>
    <physiologicalReaction direction="right-to-left" evidence="1">
        <dbReference type="Rhea" id="RHEA:28677"/>
    </physiologicalReaction>
</comment>
<name>A0AAD9N4J5_9ANNE</name>
<dbReference type="GO" id="GO:0006006">
    <property type="term" value="P:glucose metabolic process"/>
    <property type="evidence" value="ECO:0007669"/>
    <property type="project" value="TreeGrafter"/>
</dbReference>
<evidence type="ECO:0000256" key="3">
    <source>
        <dbReference type="ARBA" id="ARBA00006206"/>
    </source>
</evidence>
<dbReference type="InterPro" id="IPR008183">
    <property type="entry name" value="Aldose_1/G6P_1-epimerase"/>
</dbReference>
<keyword evidence="11" id="KW-1185">Reference proteome</keyword>
<evidence type="ECO:0000256" key="6">
    <source>
        <dbReference type="ARBA" id="ARBA00023277"/>
    </source>
</evidence>
<dbReference type="Proteomes" id="UP001208570">
    <property type="component" value="Unassembled WGS sequence"/>
</dbReference>
<dbReference type="PANTHER" id="PTHR10091">
    <property type="entry name" value="ALDOSE-1-EPIMERASE"/>
    <property type="match status" value="1"/>
</dbReference>
<dbReference type="GO" id="GO:0004034">
    <property type="term" value="F:aldose 1-epimerase activity"/>
    <property type="evidence" value="ECO:0007669"/>
    <property type="project" value="UniProtKB-EC"/>
</dbReference>
<feature type="transmembrane region" description="Helical" evidence="9">
    <location>
        <begin position="35"/>
        <end position="61"/>
    </location>
</feature>
<comment type="similarity">
    <text evidence="3">Belongs to the aldose epimerase family.</text>
</comment>
<evidence type="ECO:0000256" key="9">
    <source>
        <dbReference type="SAM" id="Phobius"/>
    </source>
</evidence>
<evidence type="ECO:0000256" key="1">
    <source>
        <dbReference type="ARBA" id="ARBA00001712"/>
    </source>
</evidence>
<keyword evidence="6" id="KW-0119">Carbohydrate metabolism</keyword>
<dbReference type="PANTHER" id="PTHR10091:SF0">
    <property type="entry name" value="GALACTOSE MUTAROTASE"/>
    <property type="match status" value="1"/>
</dbReference>
<dbReference type="SUPFAM" id="SSF74650">
    <property type="entry name" value="Galactose mutarotase-like"/>
    <property type="match status" value="1"/>
</dbReference>
<evidence type="ECO:0000256" key="7">
    <source>
        <dbReference type="ARBA" id="ARBA00032729"/>
    </source>
</evidence>
<evidence type="ECO:0000256" key="2">
    <source>
        <dbReference type="ARBA" id="ARBA00004947"/>
    </source>
</evidence>
<dbReference type="GO" id="GO:0033499">
    <property type="term" value="P:galactose catabolic process via UDP-galactose, Leloir pathway"/>
    <property type="evidence" value="ECO:0007669"/>
    <property type="project" value="TreeGrafter"/>
</dbReference>
<dbReference type="GO" id="GO:0030246">
    <property type="term" value="F:carbohydrate binding"/>
    <property type="evidence" value="ECO:0007669"/>
    <property type="project" value="InterPro"/>
</dbReference>
<keyword evidence="9" id="KW-0472">Membrane</keyword>
<accession>A0AAD9N4J5</accession>
<dbReference type="CDD" id="cd09019">
    <property type="entry name" value="galactose_mutarotase_like"/>
    <property type="match status" value="1"/>
</dbReference>
<evidence type="ECO:0000313" key="11">
    <source>
        <dbReference type="Proteomes" id="UP001208570"/>
    </source>
</evidence>
<keyword evidence="9" id="KW-0812">Transmembrane</keyword>
<dbReference type="Pfam" id="PF01263">
    <property type="entry name" value="Aldose_epim"/>
    <property type="match status" value="2"/>
</dbReference>
<protein>
    <recommendedName>
        <fullName evidence="4">Galactose mutarotase</fullName>
    </recommendedName>
    <alternativeName>
        <fullName evidence="7">Aldose 1-epimerase</fullName>
    </alternativeName>
</protein>
<comment type="function">
    <text evidence="8">Mutarotase that catalyzes the interconversion of beta-D-galactose and alpha-D-galactose during galactose metabolism. Beta-D-galactose is metabolized in the liver into glucose 1-phosphate, the primary metabolic fuel, by the action of four enzymes that constitute the Leloir pathway: GALM, GALK1 (galactokinase), GALT (galactose-1-phosphate uridylyltransferase) and GALE (UDP-galactose-4'-epimerase). Involved in the maintenance of the equilibrium between the beta- and alpha-anomers of galactose, therefore ensuring a sufficient supply of the alpha-anomer for GALK1. Also active on D-glucose although shows a preference for galactose over glucose.</text>
</comment>